<sequence length="451" mass="50949">MFSLEERERAVELYFTTPMTTAQVVEHLGYPTRQCLERWLAMDSRYAGHMAKPIIPLETRRRAVELVLGGMQQKQAAKQLGVSVGAVHGWVRAYRKGGMAALQPKNRNSAQGNKPADSRRRPSAADDDDAEALRRRVEELELENALMREVVEVVKKDPGADLRRLSNREKTLLIDRLRPAYSLSSMTCLLAIAPSSYHYHHARLGVDKYAGLRAEVAGAFADSKGRYGYRRIKAVLKTGVSEKSVRRIMAEEGLVAHVPKRRRYSSYEGETTPAPANLVDRDFTAERPNEKWLTDITEIKARDGKVYLSPMIDCFDGKIVAYTAGFSPNAELANRMLEKAASTLPGNARPLVHSDRGCHYRWPGWLGLMERFGLTRSMSAKGCSPDNAAAEGFFGRMKTEAVYPEKWEEHTRNEVLALVDEYIRWYNHERIKQSLGWMSPVQYRQSQGMAA</sequence>
<dbReference type="InterPro" id="IPR055247">
    <property type="entry name" value="InsJ-like_HTH"/>
</dbReference>
<protein>
    <submittedName>
        <fullName evidence="4">IS3 family transposase</fullName>
    </submittedName>
</protein>
<dbReference type="PANTHER" id="PTHR46889:SF4">
    <property type="entry name" value="TRANSPOSASE INSO FOR INSERTION SEQUENCE ELEMENT IS911B-RELATED"/>
    <property type="match status" value="1"/>
</dbReference>
<dbReference type="Gene3D" id="3.30.420.10">
    <property type="entry name" value="Ribonuclease H-like superfamily/Ribonuclease H"/>
    <property type="match status" value="1"/>
</dbReference>
<name>A0A087CP11_9BIFI</name>
<proteinExistence type="predicted"/>
<dbReference type="eggNOG" id="COG3415">
    <property type="taxonomic scope" value="Bacteria"/>
</dbReference>
<dbReference type="InterPro" id="IPR025948">
    <property type="entry name" value="HTH-like_dom"/>
</dbReference>
<comment type="function">
    <text evidence="1">Involved in the transposition of the insertion sequence.</text>
</comment>
<dbReference type="SUPFAM" id="SSF46689">
    <property type="entry name" value="Homeodomain-like"/>
    <property type="match status" value="1"/>
</dbReference>
<gene>
    <name evidence="4" type="ORF">BREU_1897</name>
</gene>
<comment type="caution">
    <text evidence="4">The sequence shown here is derived from an EMBL/GenBank/DDBJ whole genome shotgun (WGS) entry which is preliminary data.</text>
</comment>
<dbReference type="Proteomes" id="UP000028984">
    <property type="component" value="Unassembled WGS sequence"/>
</dbReference>
<dbReference type="GO" id="GO:0015074">
    <property type="term" value="P:DNA integration"/>
    <property type="evidence" value="ECO:0007669"/>
    <property type="project" value="InterPro"/>
</dbReference>
<dbReference type="PANTHER" id="PTHR46889">
    <property type="entry name" value="TRANSPOSASE INSF FOR INSERTION SEQUENCE IS3B-RELATED"/>
    <property type="match status" value="1"/>
</dbReference>
<dbReference type="InterPro" id="IPR048020">
    <property type="entry name" value="Transpos_IS3"/>
</dbReference>
<feature type="region of interest" description="Disordered" evidence="2">
    <location>
        <begin position="101"/>
        <end position="131"/>
    </location>
</feature>
<dbReference type="NCBIfam" id="NF033516">
    <property type="entry name" value="transpos_IS3"/>
    <property type="match status" value="1"/>
</dbReference>
<organism evidence="4 5">
    <name type="scientific">Bifidobacterium reuteri DSM 23975</name>
    <dbReference type="NCBI Taxonomy" id="1437610"/>
    <lineage>
        <taxon>Bacteria</taxon>
        <taxon>Bacillati</taxon>
        <taxon>Actinomycetota</taxon>
        <taxon>Actinomycetes</taxon>
        <taxon>Bifidobacteriales</taxon>
        <taxon>Bifidobacteriaceae</taxon>
        <taxon>Bifidobacterium</taxon>
    </lineage>
</organism>
<dbReference type="PROSITE" id="PS50994">
    <property type="entry name" value="INTEGRASE"/>
    <property type="match status" value="1"/>
</dbReference>
<evidence type="ECO:0000313" key="4">
    <source>
        <dbReference type="EMBL" id="KFI85011.1"/>
    </source>
</evidence>
<dbReference type="InterPro" id="IPR012337">
    <property type="entry name" value="RNaseH-like_sf"/>
</dbReference>
<feature type="domain" description="Integrase catalytic" evidence="3">
    <location>
        <begin position="284"/>
        <end position="448"/>
    </location>
</feature>
<dbReference type="eggNOG" id="COG2801">
    <property type="taxonomic scope" value="Bacteria"/>
</dbReference>
<evidence type="ECO:0000259" key="3">
    <source>
        <dbReference type="PROSITE" id="PS50994"/>
    </source>
</evidence>
<reference evidence="4 5" key="1">
    <citation type="submission" date="2014-03" db="EMBL/GenBank/DDBJ databases">
        <title>Genomics of Bifidobacteria.</title>
        <authorList>
            <person name="Ventura M."/>
            <person name="Milani C."/>
            <person name="Lugli G.A."/>
        </authorList>
    </citation>
    <scope>NUCLEOTIDE SEQUENCE [LARGE SCALE GENOMIC DNA]</scope>
    <source>
        <strain evidence="4 5">DSM 23975</strain>
    </source>
</reference>
<dbReference type="InterPro" id="IPR009057">
    <property type="entry name" value="Homeodomain-like_sf"/>
</dbReference>
<dbReference type="Pfam" id="PF13518">
    <property type="entry name" value="HTH_28"/>
    <property type="match status" value="1"/>
</dbReference>
<dbReference type="Pfam" id="PF13333">
    <property type="entry name" value="rve_2"/>
    <property type="match status" value="1"/>
</dbReference>
<evidence type="ECO:0000313" key="5">
    <source>
        <dbReference type="Proteomes" id="UP000028984"/>
    </source>
</evidence>
<dbReference type="SUPFAM" id="SSF53098">
    <property type="entry name" value="Ribonuclease H-like"/>
    <property type="match status" value="1"/>
</dbReference>
<dbReference type="EMBL" id="JGZK01000013">
    <property type="protein sequence ID" value="KFI85011.1"/>
    <property type="molecule type" value="Genomic_DNA"/>
</dbReference>
<keyword evidence="5" id="KW-1185">Reference proteome</keyword>
<dbReference type="InterPro" id="IPR001584">
    <property type="entry name" value="Integrase_cat-core"/>
</dbReference>
<dbReference type="Pfam" id="PF13276">
    <property type="entry name" value="HTH_21"/>
    <property type="match status" value="1"/>
</dbReference>
<dbReference type="GO" id="GO:0003676">
    <property type="term" value="F:nucleic acid binding"/>
    <property type="evidence" value="ECO:0007669"/>
    <property type="project" value="InterPro"/>
</dbReference>
<dbReference type="InterPro" id="IPR050900">
    <property type="entry name" value="Transposase_IS3/IS150/IS904"/>
</dbReference>
<dbReference type="InterPro" id="IPR036397">
    <property type="entry name" value="RNaseH_sf"/>
</dbReference>
<evidence type="ECO:0000256" key="2">
    <source>
        <dbReference type="SAM" id="MobiDB-lite"/>
    </source>
</evidence>
<evidence type="ECO:0000256" key="1">
    <source>
        <dbReference type="ARBA" id="ARBA00002286"/>
    </source>
</evidence>
<dbReference type="RefSeq" id="WP_044095928.1">
    <property type="nucleotide sequence ID" value="NZ_JGZK01000013.1"/>
</dbReference>
<dbReference type="STRING" id="1437610.BREU_1897"/>
<accession>A0A087CP11</accession>
<dbReference type="AlphaFoldDB" id="A0A087CP11"/>
<dbReference type="Pfam" id="PF00665">
    <property type="entry name" value="rve"/>
    <property type="match status" value="1"/>
</dbReference>